<gene>
    <name evidence="2" type="ORF">R1flu_019806</name>
</gene>
<keyword evidence="3" id="KW-1185">Reference proteome</keyword>
<evidence type="ECO:0000313" key="2">
    <source>
        <dbReference type="EMBL" id="KAL2651678.1"/>
    </source>
</evidence>
<organism evidence="2 3">
    <name type="scientific">Riccia fluitans</name>
    <dbReference type="NCBI Taxonomy" id="41844"/>
    <lineage>
        <taxon>Eukaryota</taxon>
        <taxon>Viridiplantae</taxon>
        <taxon>Streptophyta</taxon>
        <taxon>Embryophyta</taxon>
        <taxon>Marchantiophyta</taxon>
        <taxon>Marchantiopsida</taxon>
        <taxon>Marchantiidae</taxon>
        <taxon>Marchantiales</taxon>
        <taxon>Ricciaceae</taxon>
        <taxon>Riccia</taxon>
    </lineage>
</organism>
<reference evidence="2 3" key="1">
    <citation type="submission" date="2024-09" db="EMBL/GenBank/DDBJ databases">
        <title>Chromosome-scale assembly of Riccia fluitans.</title>
        <authorList>
            <person name="Paukszto L."/>
            <person name="Sawicki J."/>
            <person name="Karawczyk K."/>
            <person name="Piernik-Szablinska J."/>
            <person name="Szczecinska M."/>
            <person name="Mazdziarz M."/>
        </authorList>
    </citation>
    <scope>NUCLEOTIDE SEQUENCE [LARGE SCALE GENOMIC DNA]</scope>
    <source>
        <strain evidence="2">Rf_01</strain>
        <tissue evidence="2">Aerial parts of the thallus</tissue>
    </source>
</reference>
<sequence>MVNGPGLKRMDTKGEEEGDRDGGGVRDRQSRTRQIGREKREDEDLIDLLVQLRFCIAYFARPPVRETKILLDHLVLCTGAESAGSRIFHSIHVPLHYLALQSKEPRVISAAAPVSTPIALGIDITAQEGGSQPALGVTSLSEA</sequence>
<feature type="compositionally biased region" description="Basic and acidic residues" evidence="1">
    <location>
        <begin position="8"/>
        <end position="38"/>
    </location>
</feature>
<name>A0ABD1ZJY2_9MARC</name>
<accession>A0ABD1ZJY2</accession>
<protein>
    <submittedName>
        <fullName evidence="2">Uncharacterized protein</fullName>
    </submittedName>
</protein>
<comment type="caution">
    <text evidence="2">The sequence shown here is derived from an EMBL/GenBank/DDBJ whole genome shotgun (WGS) entry which is preliminary data.</text>
</comment>
<feature type="region of interest" description="Disordered" evidence="1">
    <location>
        <begin position="1"/>
        <end position="38"/>
    </location>
</feature>
<dbReference type="AlphaFoldDB" id="A0ABD1ZJY2"/>
<dbReference type="EMBL" id="JBHFFA010000001">
    <property type="protein sequence ID" value="KAL2651678.1"/>
    <property type="molecule type" value="Genomic_DNA"/>
</dbReference>
<evidence type="ECO:0000313" key="3">
    <source>
        <dbReference type="Proteomes" id="UP001605036"/>
    </source>
</evidence>
<evidence type="ECO:0000256" key="1">
    <source>
        <dbReference type="SAM" id="MobiDB-lite"/>
    </source>
</evidence>
<dbReference type="Proteomes" id="UP001605036">
    <property type="component" value="Unassembled WGS sequence"/>
</dbReference>
<proteinExistence type="predicted"/>